<reference evidence="4 5" key="1">
    <citation type="submission" date="2024-06" db="EMBL/GenBank/DDBJ databases">
        <title>The Natural Products Discovery Center: Release of the First 8490 Sequenced Strains for Exploring Actinobacteria Biosynthetic Diversity.</title>
        <authorList>
            <person name="Kalkreuter E."/>
            <person name="Kautsar S.A."/>
            <person name="Yang D."/>
            <person name="Bader C.D."/>
            <person name="Teijaro C.N."/>
            <person name="Fluegel L."/>
            <person name="Davis C.M."/>
            <person name="Simpson J.R."/>
            <person name="Lauterbach L."/>
            <person name="Steele A.D."/>
            <person name="Gui C."/>
            <person name="Meng S."/>
            <person name="Li G."/>
            <person name="Viehrig K."/>
            <person name="Ye F."/>
            <person name="Su P."/>
            <person name="Kiefer A.F."/>
            <person name="Nichols A."/>
            <person name="Cepeda A.J."/>
            <person name="Yan W."/>
            <person name="Fan B."/>
            <person name="Jiang Y."/>
            <person name="Adhikari A."/>
            <person name="Zheng C.-J."/>
            <person name="Schuster L."/>
            <person name="Cowan T.M."/>
            <person name="Smanski M.J."/>
            <person name="Chevrette M.G."/>
            <person name="De Carvalho L.P.S."/>
            <person name="Shen B."/>
        </authorList>
    </citation>
    <scope>NUCLEOTIDE SEQUENCE [LARGE SCALE GENOMIC DNA]</scope>
    <source>
        <strain evidence="4 5">NPDC046851</strain>
    </source>
</reference>
<dbReference type="InterPro" id="IPR011559">
    <property type="entry name" value="Initiation_fac_2B_a/b/d"/>
</dbReference>
<dbReference type="Pfam" id="PF01008">
    <property type="entry name" value="IF-2B"/>
    <property type="match status" value="1"/>
</dbReference>
<dbReference type="SUPFAM" id="SSF100950">
    <property type="entry name" value="NagB/RpiA/CoA transferase-like"/>
    <property type="match status" value="1"/>
</dbReference>
<dbReference type="InterPro" id="IPR000649">
    <property type="entry name" value="IF-2B-related"/>
</dbReference>
<dbReference type="InterPro" id="IPR042529">
    <property type="entry name" value="IF_2B-like_C"/>
</dbReference>
<dbReference type="Gene3D" id="3.40.50.10470">
    <property type="entry name" value="Translation initiation factor eif-2b, domain 2"/>
    <property type="match status" value="1"/>
</dbReference>
<dbReference type="NCBIfam" id="TIGR00524">
    <property type="entry name" value="eIF-2B_rel"/>
    <property type="match status" value="1"/>
</dbReference>
<accession>A0ABV3B275</accession>
<dbReference type="HAMAP" id="MF_01678">
    <property type="entry name" value="Salvage_MtnA"/>
    <property type="match status" value="1"/>
</dbReference>
<comment type="caution">
    <text evidence="4">The sequence shown here is derived from an EMBL/GenBank/DDBJ whole genome shotgun (WGS) entry which is preliminary data.</text>
</comment>
<dbReference type="Proteomes" id="UP001551189">
    <property type="component" value="Unassembled WGS sequence"/>
</dbReference>
<protein>
    <recommendedName>
        <fullName evidence="2">Methylthioribose-1-phosphate isomerase</fullName>
        <shortName evidence="2">M1Pi</shortName>
        <shortName evidence="2">MTR-1-P isomerase</shortName>
        <ecNumber evidence="2">5.3.1.23</ecNumber>
    </recommendedName>
    <alternativeName>
        <fullName evidence="2">S-methyl-5-thioribose-1-phosphate isomerase</fullName>
    </alternativeName>
</protein>
<sequence length="381" mass="39116">MADQYARTGDDTRPTETPAIRWEEPPEGPVVVLLDQTRLPAEEVELVCTDASVLVEAIRSLAVRGAPLLGIAGAYGVALAAARGFAVEEAAEALAGARPTAVNLSVGVRRAQGAYRDELGRTGDQKLAAGAALAAARALHREDAEASARMAGHGLALLDELLPGGGHRVLTHCNTGALVSGGEGTAFAVALAAHRVGRLRRLWVDETRPLLQGARLTAYEAARNGMAYTLLTDNAAGSLFAAGEVDAVLVGADRIAADGSVANKVGTYPLAVLARYHHVPFIVVAPVTTVDPDTPDGASIEVEQRAGHEVTEITAPQVPVAGAEAGGGIPVAPLGTQAYNPAFDVTPPELVTAIVTEEGVVSPVTAGALAELCGRSRQVTI</sequence>
<comment type="function">
    <text evidence="2">Catalyzes the interconversion of methylthioribose-1-phosphate (MTR-1-P) into methylthioribulose-1-phosphate (MTRu-1-P).</text>
</comment>
<evidence type="ECO:0000313" key="4">
    <source>
        <dbReference type="EMBL" id="MEU6803547.1"/>
    </source>
</evidence>
<evidence type="ECO:0000256" key="2">
    <source>
        <dbReference type="HAMAP-Rule" id="MF_01678"/>
    </source>
</evidence>
<proteinExistence type="inferred from homology"/>
<dbReference type="PANTHER" id="PTHR43475">
    <property type="entry name" value="METHYLTHIORIBOSE-1-PHOSPHATE ISOMERASE"/>
    <property type="match status" value="1"/>
</dbReference>
<feature type="active site" description="Proton donor" evidence="2">
    <location>
        <position position="253"/>
    </location>
</feature>
<feature type="site" description="Transition state stabilizer" evidence="2">
    <location>
        <position position="173"/>
    </location>
</feature>
<keyword evidence="2" id="KW-0486">Methionine biosynthesis</keyword>
<organism evidence="4 5">
    <name type="scientific">Streptomyces neyagawaensis</name>
    <dbReference type="NCBI Taxonomy" id="42238"/>
    <lineage>
        <taxon>Bacteria</taxon>
        <taxon>Bacillati</taxon>
        <taxon>Actinomycetota</taxon>
        <taxon>Actinomycetes</taxon>
        <taxon>Kitasatosporales</taxon>
        <taxon>Streptomycetaceae</taxon>
        <taxon>Streptomyces</taxon>
    </lineage>
</organism>
<evidence type="ECO:0000256" key="1">
    <source>
        <dbReference type="ARBA" id="ARBA00023235"/>
    </source>
</evidence>
<dbReference type="InterPro" id="IPR027363">
    <property type="entry name" value="M1Pi_N"/>
</dbReference>
<comment type="similarity">
    <text evidence="2">Belongs to the EIF-2B alpha/beta/delta subunits family. MtnA subfamily.</text>
</comment>
<dbReference type="GO" id="GO:0046523">
    <property type="term" value="F:S-methyl-5-thioribose-1-phosphate isomerase activity"/>
    <property type="evidence" value="ECO:0007669"/>
    <property type="project" value="UniProtKB-EC"/>
</dbReference>
<feature type="binding site" evidence="2">
    <location>
        <position position="98"/>
    </location>
    <ligand>
        <name>substrate</name>
    </ligand>
</feature>
<name>A0ABV3B275_9ACTN</name>
<gene>
    <name evidence="2 4" type="primary">mtnA</name>
    <name evidence="4" type="ORF">ABZ931_21400</name>
</gene>
<keyword evidence="5" id="KW-1185">Reference proteome</keyword>
<keyword evidence="2" id="KW-0028">Amino-acid biosynthesis</keyword>
<feature type="binding site" evidence="2">
    <location>
        <begin position="263"/>
        <end position="264"/>
    </location>
    <ligand>
        <name>substrate</name>
    </ligand>
</feature>
<feature type="region of interest" description="Disordered" evidence="3">
    <location>
        <begin position="1"/>
        <end position="20"/>
    </location>
</feature>
<dbReference type="NCBIfam" id="TIGR00512">
    <property type="entry name" value="salvage_mtnA"/>
    <property type="match status" value="1"/>
</dbReference>
<evidence type="ECO:0000313" key="5">
    <source>
        <dbReference type="Proteomes" id="UP001551189"/>
    </source>
</evidence>
<dbReference type="Gene3D" id="1.20.120.420">
    <property type="entry name" value="translation initiation factor eif-2b, domain 1"/>
    <property type="match status" value="1"/>
</dbReference>
<dbReference type="RefSeq" id="WP_359697583.1">
    <property type="nucleotide sequence ID" value="NZ_JBEYXT010000098.1"/>
</dbReference>
<dbReference type="InterPro" id="IPR037171">
    <property type="entry name" value="NagB/RpiA_transferase-like"/>
</dbReference>
<keyword evidence="1 2" id="KW-0413">Isomerase</keyword>
<evidence type="ECO:0000256" key="3">
    <source>
        <dbReference type="SAM" id="MobiDB-lite"/>
    </source>
</evidence>
<dbReference type="EMBL" id="JBEYXT010000098">
    <property type="protein sequence ID" value="MEU6803547.1"/>
    <property type="molecule type" value="Genomic_DNA"/>
</dbReference>
<dbReference type="NCBIfam" id="NF004326">
    <property type="entry name" value="PRK05720.1"/>
    <property type="match status" value="1"/>
</dbReference>
<comment type="catalytic activity">
    <reaction evidence="2">
        <text>5-(methylsulfanyl)-alpha-D-ribose 1-phosphate = 5-(methylsulfanyl)-D-ribulose 1-phosphate</text>
        <dbReference type="Rhea" id="RHEA:19989"/>
        <dbReference type="ChEBI" id="CHEBI:58533"/>
        <dbReference type="ChEBI" id="CHEBI:58548"/>
        <dbReference type="EC" id="5.3.1.23"/>
    </reaction>
</comment>
<comment type="pathway">
    <text evidence="2">Amino-acid biosynthesis; L-methionine biosynthesis via salvage pathway; L-methionine from S-methyl-5-thio-alpha-D-ribose 1-phosphate: step 1/6.</text>
</comment>
<dbReference type="PANTHER" id="PTHR43475:SF1">
    <property type="entry name" value="METHYLTHIORIBOSE-1-PHOSPHATE ISOMERASE"/>
    <property type="match status" value="1"/>
</dbReference>
<feature type="binding site" evidence="2">
    <location>
        <begin position="64"/>
        <end position="66"/>
    </location>
    <ligand>
        <name>substrate</name>
    </ligand>
</feature>
<feature type="binding site" evidence="2">
    <location>
        <position position="212"/>
    </location>
    <ligand>
        <name>substrate</name>
    </ligand>
</feature>
<dbReference type="InterPro" id="IPR005251">
    <property type="entry name" value="IF-M1Pi"/>
</dbReference>
<dbReference type="EC" id="5.3.1.23" evidence="2"/>